<keyword evidence="2" id="KW-0378">Hydrolase</keyword>
<dbReference type="EC" id="3.6.1.74" evidence="3"/>
<evidence type="ECO:0000256" key="3">
    <source>
        <dbReference type="ARBA" id="ARBA00035028"/>
    </source>
</evidence>
<dbReference type="SUPFAM" id="SSF55154">
    <property type="entry name" value="CYTH-like phosphatases"/>
    <property type="match status" value="1"/>
</dbReference>
<evidence type="ECO:0000259" key="6">
    <source>
        <dbReference type="Pfam" id="PF02940"/>
    </source>
</evidence>
<dbReference type="GO" id="GO:0006397">
    <property type="term" value="P:mRNA processing"/>
    <property type="evidence" value="ECO:0007669"/>
    <property type="project" value="UniProtKB-KW"/>
</dbReference>
<accession>A0A7G2CKB3</accession>
<dbReference type="GO" id="GO:0140818">
    <property type="term" value="F:mRNA 5'-triphosphate monophosphatase activity"/>
    <property type="evidence" value="ECO:0007669"/>
    <property type="project" value="UniProtKB-EC"/>
</dbReference>
<feature type="region of interest" description="Disordered" evidence="5">
    <location>
        <begin position="234"/>
        <end position="254"/>
    </location>
</feature>
<dbReference type="Proteomes" id="UP000515908">
    <property type="component" value="Chromosome 17"/>
</dbReference>
<dbReference type="VEuPathDB" id="TriTrypDB:ADEAN_000782300"/>
<evidence type="ECO:0000313" key="8">
    <source>
        <dbReference type="Proteomes" id="UP000515908"/>
    </source>
</evidence>
<sequence>MLNPALPTYTSPITLLVADAVRKGVSTHLENLSDHKVELEIRLGKLILKREDQPLSFALSPSLEPSFATPVVLRQPNQYYFSSKTLNYAEYFDQHPHLFRPLYKAGRSTRQILQVNYANTALSSTETLRCQYRITHPASRGNPYAKGELEHVIEKQKVSVTDVFCPISHKDFRVALSNEKSFDPSVITAATPRGIEPSPWVCVNARLMRRNEYFVEPYFTLVTSGSKVKNFAQSPQGVEKGNRQARGHSEKTDLVRTSFTQPSDKPWFEANVFLNAEKSQSIEFEFDMARIVRDFKCYSRGHMAHQSHRDTHIQHDKNLPFFRTIAEQALSLIDVIAKM</sequence>
<dbReference type="Gene3D" id="3.20.100.10">
    <property type="entry name" value="mRNA triphosphatase Cet1-like"/>
    <property type="match status" value="1"/>
</dbReference>
<dbReference type="InterPro" id="IPR004206">
    <property type="entry name" value="mRNA_triPase_Cet1"/>
</dbReference>
<evidence type="ECO:0000256" key="2">
    <source>
        <dbReference type="ARBA" id="ARBA00022801"/>
    </source>
</evidence>
<dbReference type="GO" id="GO:0004651">
    <property type="term" value="F:polynucleotide 5'-phosphatase activity"/>
    <property type="evidence" value="ECO:0007669"/>
    <property type="project" value="InterPro"/>
</dbReference>
<keyword evidence="1" id="KW-0507">mRNA processing</keyword>
<reference evidence="7 8" key="1">
    <citation type="submission" date="2020-08" db="EMBL/GenBank/DDBJ databases">
        <authorList>
            <person name="Newling K."/>
            <person name="Davey J."/>
            <person name="Forrester S."/>
        </authorList>
    </citation>
    <scope>NUCLEOTIDE SEQUENCE [LARGE SCALE GENOMIC DNA]</scope>
    <source>
        <strain evidence="8">Crithidia deanei Carvalho (ATCC PRA-265)</strain>
    </source>
</reference>
<dbReference type="EMBL" id="LR877161">
    <property type="protein sequence ID" value="CAD2220308.1"/>
    <property type="molecule type" value="Genomic_DNA"/>
</dbReference>
<dbReference type="InterPro" id="IPR037009">
    <property type="entry name" value="mRNA_triPase_Cet1_sf"/>
</dbReference>
<name>A0A7G2CKB3_9TRYP</name>
<evidence type="ECO:0000313" key="7">
    <source>
        <dbReference type="EMBL" id="CAD2220308.1"/>
    </source>
</evidence>
<protein>
    <recommendedName>
        <fullName evidence="3">mRNA 5'-phosphatase</fullName>
        <ecNumber evidence="3">3.6.1.74</ecNumber>
    </recommendedName>
</protein>
<organism evidence="7 8">
    <name type="scientific">Angomonas deanei</name>
    <dbReference type="NCBI Taxonomy" id="59799"/>
    <lineage>
        <taxon>Eukaryota</taxon>
        <taxon>Discoba</taxon>
        <taxon>Euglenozoa</taxon>
        <taxon>Kinetoplastea</taxon>
        <taxon>Metakinetoplastina</taxon>
        <taxon>Trypanosomatida</taxon>
        <taxon>Trypanosomatidae</taxon>
        <taxon>Strigomonadinae</taxon>
        <taxon>Angomonas</taxon>
    </lineage>
</organism>
<evidence type="ECO:0000256" key="4">
    <source>
        <dbReference type="ARBA" id="ARBA00047740"/>
    </source>
</evidence>
<dbReference type="AlphaFoldDB" id="A0A7G2CKB3"/>
<proteinExistence type="predicted"/>
<feature type="domain" description="mRNA triphosphatase Cet1-like" evidence="6">
    <location>
        <begin position="17"/>
        <end position="190"/>
    </location>
</feature>
<evidence type="ECO:0000256" key="1">
    <source>
        <dbReference type="ARBA" id="ARBA00022664"/>
    </source>
</evidence>
<dbReference type="Pfam" id="PF02940">
    <property type="entry name" value="mRNA_triPase"/>
    <property type="match status" value="1"/>
</dbReference>
<keyword evidence="8" id="KW-1185">Reference proteome</keyword>
<gene>
    <name evidence="7" type="ORF">ADEAN_000782300</name>
</gene>
<evidence type="ECO:0000256" key="5">
    <source>
        <dbReference type="SAM" id="MobiDB-lite"/>
    </source>
</evidence>
<comment type="catalytic activity">
    <reaction evidence="4">
        <text>a 5'-end triphospho-ribonucleoside in mRNA + H2O = a 5'-end diphospho-ribonucleoside in mRNA + phosphate + H(+)</text>
        <dbReference type="Rhea" id="RHEA:67004"/>
        <dbReference type="Rhea" id="RHEA-COMP:17164"/>
        <dbReference type="Rhea" id="RHEA-COMP:17165"/>
        <dbReference type="ChEBI" id="CHEBI:15377"/>
        <dbReference type="ChEBI" id="CHEBI:15378"/>
        <dbReference type="ChEBI" id="CHEBI:43474"/>
        <dbReference type="ChEBI" id="CHEBI:167616"/>
        <dbReference type="ChEBI" id="CHEBI:167618"/>
        <dbReference type="EC" id="3.6.1.74"/>
    </reaction>
    <physiologicalReaction direction="left-to-right" evidence="4">
        <dbReference type="Rhea" id="RHEA:67005"/>
    </physiologicalReaction>
</comment>
<dbReference type="InterPro" id="IPR033469">
    <property type="entry name" value="CYTH-like_dom_sf"/>
</dbReference>